<evidence type="ECO:0000313" key="1">
    <source>
        <dbReference type="EMBL" id="CAI6361563.1"/>
    </source>
</evidence>
<dbReference type="Proteomes" id="UP001160148">
    <property type="component" value="Unassembled WGS sequence"/>
</dbReference>
<dbReference type="EMBL" id="CARXXK010000003">
    <property type="protein sequence ID" value="CAI6361563.1"/>
    <property type="molecule type" value="Genomic_DNA"/>
</dbReference>
<gene>
    <name evidence="1" type="ORF">MEUPH1_LOCUS16732</name>
</gene>
<accession>A0AAV0X0F9</accession>
<comment type="caution">
    <text evidence="1">The sequence shown here is derived from an EMBL/GenBank/DDBJ whole genome shotgun (WGS) entry which is preliminary data.</text>
</comment>
<organism evidence="1 2">
    <name type="scientific">Macrosiphum euphorbiae</name>
    <name type="common">potato aphid</name>
    <dbReference type="NCBI Taxonomy" id="13131"/>
    <lineage>
        <taxon>Eukaryota</taxon>
        <taxon>Metazoa</taxon>
        <taxon>Ecdysozoa</taxon>
        <taxon>Arthropoda</taxon>
        <taxon>Hexapoda</taxon>
        <taxon>Insecta</taxon>
        <taxon>Pterygota</taxon>
        <taxon>Neoptera</taxon>
        <taxon>Paraneoptera</taxon>
        <taxon>Hemiptera</taxon>
        <taxon>Sternorrhyncha</taxon>
        <taxon>Aphidomorpha</taxon>
        <taxon>Aphidoidea</taxon>
        <taxon>Aphididae</taxon>
        <taxon>Macrosiphini</taxon>
        <taxon>Macrosiphum</taxon>
    </lineage>
</organism>
<dbReference type="AlphaFoldDB" id="A0AAV0X0F9"/>
<name>A0AAV0X0F9_9HEMI</name>
<reference evidence="1 2" key="1">
    <citation type="submission" date="2023-01" db="EMBL/GenBank/DDBJ databases">
        <authorList>
            <person name="Whitehead M."/>
        </authorList>
    </citation>
    <scope>NUCLEOTIDE SEQUENCE [LARGE SCALE GENOMIC DNA]</scope>
</reference>
<evidence type="ECO:0000313" key="2">
    <source>
        <dbReference type="Proteomes" id="UP001160148"/>
    </source>
</evidence>
<protein>
    <submittedName>
        <fullName evidence="1">Uncharacterized protein</fullName>
    </submittedName>
</protein>
<keyword evidence="2" id="KW-1185">Reference proteome</keyword>
<sequence length="257" mass="29798">MSDSNVSTNYEDESHSLTNDILQSQIECLDNTTVLTDNFTLFDVLNKFKDQVRVMAARVSQLYQCMNLVKNPTDPSTHQEVLKVKKNIINGITHLLKETKPLNYPNFQSLSSVKLLKTYEKVSSECKLLLNNIKQDNVNITKHTDRFNNLSIFMKDFQQEIEKIEAQNTISMEMETEVSREFKECKSDMYSLLSQVDPSSTLKEVLSLLVECNDEDEEDCWVDLTNMPHLVLQCHNLKKQGFVLQNEQKKFLFKLNI</sequence>
<proteinExistence type="predicted"/>